<sequence length="260" mass="29014">MIGGRIRLHISPQETRANLLGRSIIISRLVLTNDQRRMCSWYMDSNYRIIVKDQGNVKCGIQVVKTTCGGTVEVYVIALRLEKTYELRLEEATNGGIVESIMLQKVPDKESVLIENKCYPLFTLTSKTPTIETDEDEQDDVILPMVNTMQKLIAPTTTVSRIANPLNNTNITPSVVPTKTALSVSLVDWRVALINHSGIGETTKYGKTVEHAKNTILVNTTELFTLPESENVTVLPRTSSIPNETHASDLNDYVLITMIR</sequence>
<organism evidence="1 2">
    <name type="scientific">Ataeniobius toweri</name>
    <dbReference type="NCBI Taxonomy" id="208326"/>
    <lineage>
        <taxon>Eukaryota</taxon>
        <taxon>Metazoa</taxon>
        <taxon>Chordata</taxon>
        <taxon>Craniata</taxon>
        <taxon>Vertebrata</taxon>
        <taxon>Euteleostomi</taxon>
        <taxon>Actinopterygii</taxon>
        <taxon>Neopterygii</taxon>
        <taxon>Teleostei</taxon>
        <taxon>Neoteleostei</taxon>
        <taxon>Acanthomorphata</taxon>
        <taxon>Ovalentaria</taxon>
        <taxon>Atherinomorphae</taxon>
        <taxon>Cyprinodontiformes</taxon>
        <taxon>Goodeidae</taxon>
        <taxon>Ataeniobius</taxon>
    </lineage>
</organism>
<protein>
    <submittedName>
        <fullName evidence="1">Uncharacterized protein</fullName>
    </submittedName>
</protein>
<evidence type="ECO:0000313" key="2">
    <source>
        <dbReference type="Proteomes" id="UP001345963"/>
    </source>
</evidence>
<dbReference type="EMBL" id="JAHUTI010026550">
    <property type="protein sequence ID" value="MED6240772.1"/>
    <property type="molecule type" value="Genomic_DNA"/>
</dbReference>
<evidence type="ECO:0000313" key="1">
    <source>
        <dbReference type="EMBL" id="MED6240772.1"/>
    </source>
</evidence>
<gene>
    <name evidence="1" type="ORF">ATANTOWER_027860</name>
</gene>
<name>A0ABU7ARA0_9TELE</name>
<comment type="caution">
    <text evidence="1">The sequence shown here is derived from an EMBL/GenBank/DDBJ whole genome shotgun (WGS) entry which is preliminary data.</text>
</comment>
<proteinExistence type="predicted"/>
<accession>A0ABU7ARA0</accession>
<reference evidence="1 2" key="1">
    <citation type="submission" date="2021-07" db="EMBL/GenBank/DDBJ databases">
        <authorList>
            <person name="Palmer J.M."/>
        </authorList>
    </citation>
    <scope>NUCLEOTIDE SEQUENCE [LARGE SCALE GENOMIC DNA]</scope>
    <source>
        <strain evidence="1 2">AT_MEX2019</strain>
        <tissue evidence="1">Muscle</tissue>
    </source>
</reference>
<dbReference type="Proteomes" id="UP001345963">
    <property type="component" value="Unassembled WGS sequence"/>
</dbReference>
<keyword evidence="2" id="KW-1185">Reference proteome</keyword>